<dbReference type="AlphaFoldDB" id="X6NDY9"/>
<evidence type="ECO:0000313" key="1">
    <source>
        <dbReference type="EMBL" id="ETO24540.1"/>
    </source>
</evidence>
<keyword evidence="2" id="KW-1185">Reference proteome</keyword>
<dbReference type="EMBL" id="ASPP01009153">
    <property type="protein sequence ID" value="ETO24540.1"/>
    <property type="molecule type" value="Genomic_DNA"/>
</dbReference>
<organism evidence="1 2">
    <name type="scientific">Reticulomyxa filosa</name>
    <dbReference type="NCBI Taxonomy" id="46433"/>
    <lineage>
        <taxon>Eukaryota</taxon>
        <taxon>Sar</taxon>
        <taxon>Rhizaria</taxon>
        <taxon>Retaria</taxon>
        <taxon>Foraminifera</taxon>
        <taxon>Monothalamids</taxon>
        <taxon>Reticulomyxidae</taxon>
        <taxon>Reticulomyxa</taxon>
    </lineage>
</organism>
<comment type="caution">
    <text evidence="1">The sequence shown here is derived from an EMBL/GenBank/DDBJ whole genome shotgun (WGS) entry which is preliminary data.</text>
</comment>
<protein>
    <submittedName>
        <fullName evidence="1">Uncharacterized protein</fullName>
    </submittedName>
</protein>
<reference evidence="1 2" key="1">
    <citation type="journal article" date="2013" name="Curr. Biol.">
        <title>The Genome of the Foraminiferan Reticulomyxa filosa.</title>
        <authorList>
            <person name="Glockner G."/>
            <person name="Hulsmann N."/>
            <person name="Schleicher M."/>
            <person name="Noegel A.A."/>
            <person name="Eichinger L."/>
            <person name="Gallinger C."/>
            <person name="Pawlowski J."/>
            <person name="Sierra R."/>
            <person name="Euteneuer U."/>
            <person name="Pillet L."/>
            <person name="Moustafa A."/>
            <person name="Platzer M."/>
            <person name="Groth M."/>
            <person name="Szafranski K."/>
            <person name="Schliwa M."/>
        </authorList>
    </citation>
    <scope>NUCLEOTIDE SEQUENCE [LARGE SCALE GENOMIC DNA]</scope>
</reference>
<sequence>MHSDVELDSQDLSSLLDIGVNNDNIYIKNKVQAVDENKIEYSTATQNDNIDTNAKLDNKKILKQLLIKNQKLVSFGKFDIGQIINSEMKIELKTAIKQIKQKQ</sequence>
<proteinExistence type="predicted"/>
<accession>X6NDY9</accession>
<name>X6NDY9_RETFI</name>
<evidence type="ECO:0000313" key="2">
    <source>
        <dbReference type="Proteomes" id="UP000023152"/>
    </source>
</evidence>
<gene>
    <name evidence="1" type="ORF">RFI_12615</name>
</gene>
<dbReference type="Proteomes" id="UP000023152">
    <property type="component" value="Unassembled WGS sequence"/>
</dbReference>